<dbReference type="Gene3D" id="3.20.20.80">
    <property type="entry name" value="Glycosidases"/>
    <property type="match status" value="2"/>
</dbReference>
<feature type="region of interest" description="Disordered" evidence="4">
    <location>
        <begin position="191"/>
        <end position="215"/>
    </location>
</feature>
<gene>
    <name evidence="7" type="ORF">PtA15_7A280</name>
</gene>
<dbReference type="GeneID" id="77811766"/>
<evidence type="ECO:0000256" key="3">
    <source>
        <dbReference type="ARBA" id="ARBA00023295"/>
    </source>
</evidence>
<dbReference type="PANTHER" id="PTHR31308:SF6">
    <property type="entry name" value="GLYCOSIDE HYDROLASE FAMILY 5 C-TERMINAL DOMAIN-CONTAINING PROTEIN"/>
    <property type="match status" value="1"/>
</dbReference>
<dbReference type="InterPro" id="IPR001547">
    <property type="entry name" value="Glyco_hydro_5"/>
</dbReference>
<dbReference type="PROSITE" id="PS00659">
    <property type="entry name" value="GLYCOSYL_HYDROL_F5"/>
    <property type="match status" value="1"/>
</dbReference>
<feature type="region of interest" description="Disordered" evidence="4">
    <location>
        <begin position="1099"/>
        <end position="1130"/>
    </location>
</feature>
<evidence type="ECO:0000259" key="5">
    <source>
        <dbReference type="Pfam" id="PF00150"/>
    </source>
</evidence>
<reference evidence="7" key="1">
    <citation type="submission" date="2022-10" db="EMBL/GenBank/DDBJ databases">
        <title>Puccinia triticina Genome sequencing and assembly.</title>
        <authorList>
            <person name="Li C."/>
        </authorList>
    </citation>
    <scope>NUCLEOTIDE SEQUENCE</scope>
    <source>
        <strain evidence="7">Pt15</strain>
    </source>
</reference>
<feature type="compositionally biased region" description="Low complexity" evidence="4">
    <location>
        <begin position="1099"/>
        <end position="1113"/>
    </location>
</feature>
<protein>
    <recommendedName>
        <fullName evidence="9">Glycoside hydrolase family 5 domain-containing protein</fullName>
    </recommendedName>
</protein>
<feature type="region of interest" description="Disordered" evidence="4">
    <location>
        <begin position="254"/>
        <end position="273"/>
    </location>
</feature>
<evidence type="ECO:0000259" key="6">
    <source>
        <dbReference type="Pfam" id="PF18564"/>
    </source>
</evidence>
<proteinExistence type="inferred from homology"/>
<evidence type="ECO:0000313" key="7">
    <source>
        <dbReference type="EMBL" id="WAQ86554.1"/>
    </source>
</evidence>
<dbReference type="PANTHER" id="PTHR31308">
    <property type="match status" value="1"/>
</dbReference>
<evidence type="ECO:0000256" key="2">
    <source>
        <dbReference type="ARBA" id="ARBA00022801"/>
    </source>
</evidence>
<evidence type="ECO:0000313" key="8">
    <source>
        <dbReference type="Proteomes" id="UP001164743"/>
    </source>
</evidence>
<keyword evidence="8" id="KW-1185">Reference proteome</keyword>
<feature type="compositionally biased region" description="Polar residues" evidence="4">
    <location>
        <begin position="202"/>
        <end position="215"/>
    </location>
</feature>
<name>A0ABY7CN16_9BASI</name>
<dbReference type="Pfam" id="PF00150">
    <property type="entry name" value="Cellulase"/>
    <property type="match status" value="1"/>
</dbReference>
<sequence length="1130" mass="126669">MRKRIIGFLHCSHCSHEGGRVECTDYHLYLAGGLAIKKYGQPCKRASGSTSAWTALVRRTWLSAGWRSFRASIMTPSNLTQVHPASTLPPAACLHELRRSASLQFRLSVYWLEHPPGIASDHRHRLICRARVPLAVQLTARLSFKSQPARAGPSRGTQRPVHEHPALYLHTRKHPSSLRYPPLYHLTHSSTARLEQKDNGRRQATQPAQMAETYQTSRLTGKQLPHFYIHSDTRHFKDTSGRTLILRGVNLSGSAKIPRDHPQHHNPSASKNSAGISYIGQNLNLQDGSADVHLTRLRQWGFNCLRFVTVWEALEHQGPGQYDDDYMEYVVAMLRKCKEYGFRVYMDPHQDLFSRFCGGSGAPLWTLYACGLNPRNFTVTGAAYLQSEWPHPDSPDPSTFPAMIWATNYNRLACQTVNTMFWAGRDYAPKCVIDGVNIQDYLQYHFLEAYRRLAMKLASAGDLLDETVIGWDSLNEPNHGYLGLHNLTAIPDEVPLRIGPTPTGFQGLKMGMGGACKLENYKFGPLGPQRDGSVVVDPKGKRAWLHPSAEPNGLSGYGWRRDPGWRLGTCIWAQHGIWDPDTDTVLKPHYFNQSRQDPTKPADFAGLYWRPHLNAYCHMIRQIHPEAILFVHPPVFEIPPNLSPSVLPILQHRSVFSSHFYDGLTLVTKHWNWFNADALGILRGKYPSVVFGLKIGETAIRKCMRAQLGMLKQDGLEKMGEFPTMMGEIGIPYDLDKSKAYKDGDYSNQIKAMDASLNACDGENMLNYTLWTYCPSNTHQWGDLWNGEDLSLWSADDAMYQGSTYAEKSSRHGKVLGRPFQYNYGAQSAGPTPNASAVTLNHRTPEVSETDLVRKGMYTSVGGGGGGSGSETSLELGMMNLNDGARALPAFCRPFPVATVGVPSYFNFDIHTASFEMTVEVDTEKDGGTGWGNEELPTEIYVPAVHFGSASADPGGLKRRVASENDAREPQNWPVGRSSDASLPLPVSNRHQHQHQDHTLLNPDSAQGLAFDPNRFKDTLQLDVSVSAGRWETDGQILRWYYPRKPLNGNQTATYTLKVRRKFGPILWTDGHSNLWMRMWQSIINFVVFFANLSWPSSSTPSTSADSSFSSSPYMRNPKENNHPTQFKKL</sequence>
<accession>A0ABY7CN16</accession>
<dbReference type="InterPro" id="IPR018087">
    <property type="entry name" value="Glyco_hydro_5_CS"/>
</dbReference>
<feature type="region of interest" description="Disordered" evidence="4">
    <location>
        <begin position="953"/>
        <end position="981"/>
    </location>
</feature>
<dbReference type="Gene3D" id="2.60.40.1180">
    <property type="entry name" value="Golgi alpha-mannosidase II"/>
    <property type="match status" value="1"/>
</dbReference>
<feature type="domain" description="Glycoside hydrolase family 5 C-terminal" evidence="6">
    <location>
        <begin position="893"/>
        <end position="948"/>
    </location>
</feature>
<dbReference type="EMBL" id="CP110427">
    <property type="protein sequence ID" value="WAQ86554.1"/>
    <property type="molecule type" value="Genomic_DNA"/>
</dbReference>
<dbReference type="SUPFAM" id="SSF51445">
    <property type="entry name" value="(Trans)glycosidases"/>
    <property type="match status" value="1"/>
</dbReference>
<keyword evidence="2" id="KW-0378">Hydrolase</keyword>
<dbReference type="InterPro" id="IPR041036">
    <property type="entry name" value="GH5_C"/>
</dbReference>
<dbReference type="RefSeq" id="XP_053022109.1">
    <property type="nucleotide sequence ID" value="XM_053170871.1"/>
</dbReference>
<dbReference type="Pfam" id="PF18564">
    <property type="entry name" value="Glyco_hydro_5_C"/>
    <property type="match status" value="1"/>
</dbReference>
<dbReference type="InterPro" id="IPR013780">
    <property type="entry name" value="Glyco_hydro_b"/>
</dbReference>
<organism evidence="7 8">
    <name type="scientific">Puccinia triticina</name>
    <dbReference type="NCBI Taxonomy" id="208348"/>
    <lineage>
        <taxon>Eukaryota</taxon>
        <taxon>Fungi</taxon>
        <taxon>Dikarya</taxon>
        <taxon>Basidiomycota</taxon>
        <taxon>Pucciniomycotina</taxon>
        <taxon>Pucciniomycetes</taxon>
        <taxon>Pucciniales</taxon>
        <taxon>Pucciniaceae</taxon>
        <taxon>Puccinia</taxon>
    </lineage>
</organism>
<dbReference type="Proteomes" id="UP001164743">
    <property type="component" value="Chromosome 7A"/>
</dbReference>
<keyword evidence="3" id="KW-0326">Glycosidase</keyword>
<evidence type="ECO:0000256" key="4">
    <source>
        <dbReference type="SAM" id="MobiDB-lite"/>
    </source>
</evidence>
<evidence type="ECO:0000256" key="1">
    <source>
        <dbReference type="ARBA" id="ARBA00005641"/>
    </source>
</evidence>
<comment type="similarity">
    <text evidence="1">Belongs to the glycosyl hydrolase 5 (cellulase A) family.</text>
</comment>
<dbReference type="InterPro" id="IPR017853">
    <property type="entry name" value="GH"/>
</dbReference>
<dbReference type="InterPro" id="IPR052066">
    <property type="entry name" value="Glycosphingolipid_Hydrolases"/>
</dbReference>
<feature type="domain" description="Glycoside hydrolase family 5" evidence="5">
    <location>
        <begin position="291"/>
        <end position="354"/>
    </location>
</feature>
<evidence type="ECO:0008006" key="9">
    <source>
        <dbReference type="Google" id="ProtNLM"/>
    </source>
</evidence>